<organism evidence="2 3">
    <name type="scientific">Mycena albidolilacea</name>
    <dbReference type="NCBI Taxonomy" id="1033008"/>
    <lineage>
        <taxon>Eukaryota</taxon>
        <taxon>Fungi</taxon>
        <taxon>Dikarya</taxon>
        <taxon>Basidiomycota</taxon>
        <taxon>Agaricomycotina</taxon>
        <taxon>Agaricomycetes</taxon>
        <taxon>Agaricomycetidae</taxon>
        <taxon>Agaricales</taxon>
        <taxon>Marasmiineae</taxon>
        <taxon>Mycenaceae</taxon>
        <taxon>Mycena</taxon>
    </lineage>
</organism>
<name>A0AAD7A2B7_9AGAR</name>
<protein>
    <submittedName>
        <fullName evidence="2">Uncharacterized protein</fullName>
    </submittedName>
</protein>
<proteinExistence type="predicted"/>
<dbReference type="EMBL" id="JARIHO010000018">
    <property type="protein sequence ID" value="KAJ7348116.1"/>
    <property type="molecule type" value="Genomic_DNA"/>
</dbReference>
<comment type="caution">
    <text evidence="2">The sequence shown here is derived from an EMBL/GenBank/DDBJ whole genome shotgun (WGS) entry which is preliminary data.</text>
</comment>
<dbReference type="AlphaFoldDB" id="A0AAD7A2B7"/>
<reference evidence="2" key="1">
    <citation type="submission" date="2023-03" db="EMBL/GenBank/DDBJ databases">
        <title>Massive genome expansion in bonnet fungi (Mycena s.s.) driven by repeated elements and novel gene families across ecological guilds.</title>
        <authorList>
            <consortium name="Lawrence Berkeley National Laboratory"/>
            <person name="Harder C.B."/>
            <person name="Miyauchi S."/>
            <person name="Viragh M."/>
            <person name="Kuo A."/>
            <person name="Thoen E."/>
            <person name="Andreopoulos B."/>
            <person name="Lu D."/>
            <person name="Skrede I."/>
            <person name="Drula E."/>
            <person name="Henrissat B."/>
            <person name="Morin E."/>
            <person name="Kohler A."/>
            <person name="Barry K."/>
            <person name="LaButti K."/>
            <person name="Morin E."/>
            <person name="Salamov A."/>
            <person name="Lipzen A."/>
            <person name="Mereny Z."/>
            <person name="Hegedus B."/>
            <person name="Baldrian P."/>
            <person name="Stursova M."/>
            <person name="Weitz H."/>
            <person name="Taylor A."/>
            <person name="Grigoriev I.V."/>
            <person name="Nagy L.G."/>
            <person name="Martin F."/>
            <person name="Kauserud H."/>
        </authorList>
    </citation>
    <scope>NUCLEOTIDE SEQUENCE</scope>
    <source>
        <strain evidence="2">CBHHK002</strain>
    </source>
</reference>
<evidence type="ECO:0000313" key="2">
    <source>
        <dbReference type="EMBL" id="KAJ7348116.1"/>
    </source>
</evidence>
<sequence>MQESTASDLPPSSDFPSWTGSHGTTAAAVDAPYPTACIRRAPIHWRLTLSGISLCRLQPGTYFNPAPSSTALSKRCQCDYEVLEETAPSSTTLGQSDCLALESSPPRQVGTSDYVPTPLIEGTLDYPVDASHSHSEDNQTVDGTMFNATHVTRPPFNVHAFQGAQVSHIDPATTYLPGYGTFVSRKYVEPLELKLQDGPAAEPGDGTSFLTVYTLNKQYGFSRTQPTRTAVPANSVALKCADLPKLIQLYRYFTVPTLSDVVSRHRAIVCRPPSACWLSLDRRAHMDMSTGVD</sequence>
<evidence type="ECO:0000256" key="1">
    <source>
        <dbReference type="SAM" id="MobiDB-lite"/>
    </source>
</evidence>
<dbReference type="Proteomes" id="UP001218218">
    <property type="component" value="Unassembled WGS sequence"/>
</dbReference>
<evidence type="ECO:0000313" key="3">
    <source>
        <dbReference type="Proteomes" id="UP001218218"/>
    </source>
</evidence>
<keyword evidence="3" id="KW-1185">Reference proteome</keyword>
<accession>A0AAD7A2B7</accession>
<gene>
    <name evidence="2" type="ORF">DFH08DRAFT_808870</name>
</gene>
<feature type="region of interest" description="Disordered" evidence="1">
    <location>
        <begin position="1"/>
        <end position="21"/>
    </location>
</feature>